<evidence type="ECO:0000256" key="2">
    <source>
        <dbReference type="ARBA" id="ARBA00005019"/>
    </source>
</evidence>
<comment type="similarity">
    <text evidence="3 11">Belongs to the NadD family.</text>
</comment>
<keyword evidence="9 11" id="KW-0520">NAD</keyword>
<dbReference type="CDD" id="cd02165">
    <property type="entry name" value="NMNAT"/>
    <property type="match status" value="1"/>
</dbReference>
<dbReference type="EC" id="2.7.7.18" evidence="11"/>
<keyword evidence="7 11" id="KW-0547">Nucleotide-binding</keyword>
<dbReference type="STRING" id="631454.N177_1845"/>
<dbReference type="NCBIfam" id="NF000845">
    <property type="entry name" value="PRK00071.2-4"/>
    <property type="match status" value="1"/>
</dbReference>
<name>V4TGW9_9HYPH</name>
<organism evidence="13 14">
    <name type="scientific">Lutibaculum baratangense AMV1</name>
    <dbReference type="NCBI Taxonomy" id="631454"/>
    <lineage>
        <taxon>Bacteria</taxon>
        <taxon>Pseudomonadati</taxon>
        <taxon>Pseudomonadota</taxon>
        <taxon>Alphaproteobacteria</taxon>
        <taxon>Hyphomicrobiales</taxon>
        <taxon>Tepidamorphaceae</taxon>
        <taxon>Lutibaculum</taxon>
    </lineage>
</organism>
<dbReference type="InterPro" id="IPR005248">
    <property type="entry name" value="NadD/NMNAT"/>
</dbReference>
<dbReference type="UniPathway" id="UPA00253">
    <property type="reaction ID" value="UER00332"/>
</dbReference>
<dbReference type="Gene3D" id="3.40.50.620">
    <property type="entry name" value="HUPs"/>
    <property type="match status" value="1"/>
</dbReference>
<dbReference type="PANTHER" id="PTHR39321">
    <property type="entry name" value="NICOTINATE-NUCLEOTIDE ADENYLYLTRANSFERASE-RELATED"/>
    <property type="match status" value="1"/>
</dbReference>
<evidence type="ECO:0000313" key="13">
    <source>
        <dbReference type="EMBL" id="ESR25328.1"/>
    </source>
</evidence>
<evidence type="ECO:0000256" key="4">
    <source>
        <dbReference type="ARBA" id="ARBA00022642"/>
    </source>
</evidence>
<dbReference type="GO" id="GO:0005524">
    <property type="term" value="F:ATP binding"/>
    <property type="evidence" value="ECO:0007669"/>
    <property type="project" value="UniProtKB-KW"/>
</dbReference>
<dbReference type="NCBIfam" id="NF000843">
    <property type="entry name" value="PRK00071.2-2"/>
    <property type="match status" value="1"/>
</dbReference>
<gene>
    <name evidence="11" type="primary">nadD</name>
    <name evidence="13" type="ORF">N177_1845</name>
</gene>
<dbReference type="EMBL" id="AWXZ01000023">
    <property type="protein sequence ID" value="ESR25328.1"/>
    <property type="molecule type" value="Genomic_DNA"/>
</dbReference>
<evidence type="ECO:0000259" key="12">
    <source>
        <dbReference type="Pfam" id="PF01467"/>
    </source>
</evidence>
<keyword evidence="4 11" id="KW-0662">Pyridine nucleotide biosynthesis</keyword>
<evidence type="ECO:0000256" key="8">
    <source>
        <dbReference type="ARBA" id="ARBA00022840"/>
    </source>
</evidence>
<keyword evidence="6 11" id="KW-0548">Nucleotidyltransferase</keyword>
<dbReference type="PATRIC" id="fig|631454.5.peg.1824"/>
<dbReference type="NCBIfam" id="TIGR00482">
    <property type="entry name" value="nicotinate (nicotinamide) nucleotide adenylyltransferase"/>
    <property type="match status" value="1"/>
</dbReference>
<evidence type="ECO:0000256" key="10">
    <source>
        <dbReference type="ARBA" id="ARBA00048721"/>
    </source>
</evidence>
<comment type="catalytic activity">
    <reaction evidence="10 11">
        <text>nicotinate beta-D-ribonucleotide + ATP + H(+) = deamido-NAD(+) + diphosphate</text>
        <dbReference type="Rhea" id="RHEA:22860"/>
        <dbReference type="ChEBI" id="CHEBI:15378"/>
        <dbReference type="ChEBI" id="CHEBI:30616"/>
        <dbReference type="ChEBI" id="CHEBI:33019"/>
        <dbReference type="ChEBI" id="CHEBI:57502"/>
        <dbReference type="ChEBI" id="CHEBI:58437"/>
        <dbReference type="EC" id="2.7.7.18"/>
    </reaction>
</comment>
<sequence length="213" mass="23942">MTGGYVWPRLPAAGAGQRVGLLGGSFNPPHEGHVHISRLALARFGLDFVWWLVTPGNPLKNRGELGSLEARLEACRLVTRRMPRVRVTSVEADIGISRTRDTLRFLLARRPDLRFVWVMGADNMASFHRWHAWREIAEMVPIGVVDRPGSTLRAASSPFAARYRLARLPETRSRRLADAPPPAWAIVHGPRSDLSSSEIRRSGLWPRDRMENS</sequence>
<evidence type="ECO:0000256" key="3">
    <source>
        <dbReference type="ARBA" id="ARBA00009014"/>
    </source>
</evidence>
<dbReference type="Pfam" id="PF01467">
    <property type="entry name" value="CTP_transf_like"/>
    <property type="match status" value="1"/>
</dbReference>
<evidence type="ECO:0000256" key="7">
    <source>
        <dbReference type="ARBA" id="ARBA00022741"/>
    </source>
</evidence>
<dbReference type="InterPro" id="IPR004821">
    <property type="entry name" value="Cyt_trans-like"/>
</dbReference>
<evidence type="ECO:0000256" key="1">
    <source>
        <dbReference type="ARBA" id="ARBA00002324"/>
    </source>
</evidence>
<evidence type="ECO:0000256" key="11">
    <source>
        <dbReference type="HAMAP-Rule" id="MF_00244"/>
    </source>
</evidence>
<dbReference type="eggNOG" id="COG1057">
    <property type="taxonomic scope" value="Bacteria"/>
</dbReference>
<dbReference type="Proteomes" id="UP000017819">
    <property type="component" value="Unassembled WGS sequence"/>
</dbReference>
<evidence type="ECO:0000313" key="14">
    <source>
        <dbReference type="Proteomes" id="UP000017819"/>
    </source>
</evidence>
<proteinExistence type="inferred from homology"/>
<dbReference type="SUPFAM" id="SSF52374">
    <property type="entry name" value="Nucleotidylyl transferase"/>
    <property type="match status" value="1"/>
</dbReference>
<dbReference type="GO" id="GO:0004515">
    <property type="term" value="F:nicotinate-nucleotide adenylyltransferase activity"/>
    <property type="evidence" value="ECO:0007669"/>
    <property type="project" value="UniProtKB-UniRule"/>
</dbReference>
<keyword evidence="14" id="KW-1185">Reference proteome</keyword>
<dbReference type="InterPro" id="IPR014729">
    <property type="entry name" value="Rossmann-like_a/b/a_fold"/>
</dbReference>
<evidence type="ECO:0000256" key="5">
    <source>
        <dbReference type="ARBA" id="ARBA00022679"/>
    </source>
</evidence>
<dbReference type="PANTHER" id="PTHR39321:SF3">
    <property type="entry name" value="PHOSPHOPANTETHEINE ADENYLYLTRANSFERASE"/>
    <property type="match status" value="1"/>
</dbReference>
<keyword evidence="8 11" id="KW-0067">ATP-binding</keyword>
<dbReference type="AlphaFoldDB" id="V4TGW9"/>
<protein>
    <recommendedName>
        <fullName evidence="11">Probable nicotinate-nucleotide adenylyltransferase</fullName>
        <ecNumber evidence="11">2.7.7.18</ecNumber>
    </recommendedName>
    <alternativeName>
        <fullName evidence="11">Deamido-NAD(+) diphosphorylase</fullName>
    </alternativeName>
    <alternativeName>
        <fullName evidence="11">Deamido-NAD(+) pyrophosphorylase</fullName>
    </alternativeName>
    <alternativeName>
        <fullName evidence="11">Nicotinate mononucleotide adenylyltransferase</fullName>
        <shortName evidence="11">NaMN adenylyltransferase</shortName>
    </alternativeName>
</protein>
<keyword evidence="5 11" id="KW-0808">Transferase</keyword>
<comment type="function">
    <text evidence="1 11">Catalyzes the reversible adenylation of nicotinate mononucleotide (NaMN) to nicotinic acid adenine dinucleotide (NaAD).</text>
</comment>
<comment type="caution">
    <text evidence="13">The sequence shown here is derived from an EMBL/GenBank/DDBJ whole genome shotgun (WGS) entry which is preliminary data.</text>
</comment>
<dbReference type="HAMAP" id="MF_00244">
    <property type="entry name" value="NaMN_adenylyltr"/>
    <property type="match status" value="1"/>
</dbReference>
<accession>V4TGW9</accession>
<dbReference type="RefSeq" id="WP_023431986.1">
    <property type="nucleotide sequence ID" value="NZ_AWXZ01000023.1"/>
</dbReference>
<comment type="pathway">
    <text evidence="2 11">Cofactor biosynthesis; NAD(+) biosynthesis; deamido-NAD(+) from nicotinate D-ribonucleotide: step 1/1.</text>
</comment>
<dbReference type="OrthoDB" id="5295945at2"/>
<evidence type="ECO:0000256" key="9">
    <source>
        <dbReference type="ARBA" id="ARBA00023027"/>
    </source>
</evidence>
<feature type="domain" description="Cytidyltransferase-like" evidence="12">
    <location>
        <begin position="21"/>
        <end position="201"/>
    </location>
</feature>
<evidence type="ECO:0000256" key="6">
    <source>
        <dbReference type="ARBA" id="ARBA00022695"/>
    </source>
</evidence>
<reference evidence="13 14" key="1">
    <citation type="journal article" date="2014" name="Genome Announc.">
        <title>Draft Genome Sequence of Lutibaculum baratangense Strain AMV1T, Isolated from a Mud Volcano in Andamans, India.</title>
        <authorList>
            <person name="Singh A."/>
            <person name="Sreenivas A."/>
            <person name="Sathyanarayana Reddy G."/>
            <person name="Pinnaka A.K."/>
            <person name="Shivaji S."/>
        </authorList>
    </citation>
    <scope>NUCLEOTIDE SEQUENCE [LARGE SCALE GENOMIC DNA]</scope>
    <source>
        <strain evidence="13 14">AMV1</strain>
    </source>
</reference>
<dbReference type="GO" id="GO:0009435">
    <property type="term" value="P:NAD+ biosynthetic process"/>
    <property type="evidence" value="ECO:0007669"/>
    <property type="project" value="UniProtKB-UniRule"/>
</dbReference>